<keyword evidence="2" id="KW-1185">Reference proteome</keyword>
<dbReference type="Proteomes" id="UP000017668">
    <property type="component" value="Unassembled WGS sequence"/>
</dbReference>
<comment type="caution">
    <text evidence="1">The sequence shown here is derived from an EMBL/GenBank/DDBJ whole genome shotgun (WGS) entry which is preliminary data.</text>
</comment>
<gene>
    <name evidence="1" type="ORF">C241_26330</name>
</gene>
<organism evidence="1 2">
    <name type="scientific">Bradyrhizobium lupini HPC(L)</name>
    <dbReference type="NCBI Taxonomy" id="1229491"/>
    <lineage>
        <taxon>Bacteria</taxon>
        <taxon>Pseudomonadati</taxon>
        <taxon>Pseudomonadota</taxon>
        <taxon>Alphaproteobacteria</taxon>
        <taxon>Hyphomicrobiales</taxon>
        <taxon>Nitrobacteraceae</taxon>
        <taxon>Bradyrhizobium</taxon>
    </lineage>
</organism>
<evidence type="ECO:0000313" key="1">
    <source>
        <dbReference type="EMBL" id="EKJ93172.1"/>
    </source>
</evidence>
<evidence type="ECO:0000313" key="2">
    <source>
        <dbReference type="Proteomes" id="UP000017668"/>
    </source>
</evidence>
<name>A0ABP2RKY7_RHILU</name>
<protein>
    <recommendedName>
        <fullName evidence="3">Secreted peptide</fullName>
    </recommendedName>
</protein>
<accession>A0ABP2RKY7</accession>
<reference evidence="1 2" key="1">
    <citation type="journal article" date="2013" name="Genome Announc.">
        <title>Genome Sequence of Rhizobium lupini HPC(L) Isolated from Saline Desert Soil, Kutch (Gujarat).</title>
        <authorList>
            <person name="Agarwal L."/>
            <person name="Purohit H.J."/>
        </authorList>
    </citation>
    <scope>NUCLEOTIDE SEQUENCE [LARGE SCALE GENOMIC DNA]</scope>
    <source>
        <strain evidence="2">HPC(L)</strain>
    </source>
</reference>
<sequence>MEGLVWSVAVIIATVSPVTILAAVTPLTPFAPCLPFAPFAATLPAIAPVPATLVARSVRAAIAAGCQMKAATAGIVHILNVGCRRCGWLTDGHGVRASAQQGAENYSSG</sequence>
<evidence type="ECO:0008006" key="3">
    <source>
        <dbReference type="Google" id="ProtNLM"/>
    </source>
</evidence>
<dbReference type="EMBL" id="AMQQ01000051">
    <property type="protein sequence ID" value="EKJ93172.1"/>
    <property type="molecule type" value="Genomic_DNA"/>
</dbReference>
<proteinExistence type="predicted"/>